<feature type="domain" description="Moybdenum cofactor oxidoreductase dimerisation" evidence="7">
    <location>
        <begin position="324"/>
        <end position="424"/>
    </location>
</feature>
<dbReference type="InterPro" id="IPR008335">
    <property type="entry name" value="Mopterin_OxRdtase_euk"/>
</dbReference>
<dbReference type="InterPro" id="IPR005066">
    <property type="entry name" value="MoCF_OxRdtse_dimer"/>
</dbReference>
<evidence type="ECO:0000259" key="7">
    <source>
        <dbReference type="Pfam" id="PF03404"/>
    </source>
</evidence>
<dbReference type="PANTHER" id="PTHR19372">
    <property type="entry name" value="SULFITE REDUCTASE"/>
    <property type="match status" value="1"/>
</dbReference>
<dbReference type="SUPFAM" id="SSF56524">
    <property type="entry name" value="Oxidoreductase molybdopterin-binding domain"/>
    <property type="match status" value="1"/>
</dbReference>
<feature type="region of interest" description="Disordered" evidence="5">
    <location>
        <begin position="1"/>
        <end position="22"/>
    </location>
</feature>
<evidence type="ECO:0000256" key="4">
    <source>
        <dbReference type="ARBA" id="ARBA00023002"/>
    </source>
</evidence>
<dbReference type="GO" id="GO:0020037">
    <property type="term" value="F:heme binding"/>
    <property type="evidence" value="ECO:0007669"/>
    <property type="project" value="TreeGrafter"/>
</dbReference>
<dbReference type="GO" id="GO:0043546">
    <property type="term" value="F:molybdopterin cofactor binding"/>
    <property type="evidence" value="ECO:0007669"/>
    <property type="project" value="TreeGrafter"/>
</dbReference>
<dbReference type="GO" id="GO:0006790">
    <property type="term" value="P:sulfur compound metabolic process"/>
    <property type="evidence" value="ECO:0007669"/>
    <property type="project" value="TreeGrafter"/>
</dbReference>
<dbReference type="Pfam" id="PF00174">
    <property type="entry name" value="Oxidored_molyb"/>
    <property type="match status" value="1"/>
</dbReference>
<sequence length="462" mass="52119">MQGETTYANDEREGGKTKRRQFLDRRKFMAATGMLAGLSITGQGVGAQEMEEDDSEPERGSTEFLESRYPGLRIYSPDPENAEAAVRDTYTSYITPREEHYIRNHYLSPEIDEDEWEIELRLEEGSTSLTMDEIRRDFSTESVAHTMQCSGNGRSFFEPEVAGNPWTFGAVGNTIWTGTPMSEILEAYGADTSDGKWLMVAGGDVPDEESDVFARSIPMQKVVEDCLLAYEMNGQPLSAEHGFPVRMLVPGWMGNNNVKWVAEMEVMDGMMIGEEWERYTRWQHSSYRILAEGQEPEENERIDIFDTLEAMDAEAAGEIDWQPYIYDQAVKSIIGYPGQEATVTPRSSDGNVEVIGVAWAGDDQVEAVEVSTDGGDNWEEAEFFGPDLGPFGWRQFRYLWDAEPGEYFVVSRATDERGRTQPREISDPDDGLRTIQDDQFPWEAGGYLCNAYEPHGVDVTIQ</sequence>
<feature type="region of interest" description="Disordered" evidence="5">
    <location>
        <begin position="40"/>
        <end position="61"/>
    </location>
</feature>
<reference evidence="9" key="1">
    <citation type="submission" date="2016-10" db="EMBL/GenBank/DDBJ databases">
        <authorList>
            <person name="Varghese N."/>
            <person name="Submissions S."/>
        </authorList>
    </citation>
    <scope>NUCLEOTIDE SEQUENCE [LARGE SCALE GENOMIC DNA]</scope>
    <source>
        <strain evidence="9">DSM 13078</strain>
    </source>
</reference>
<evidence type="ECO:0000313" key="9">
    <source>
        <dbReference type="Proteomes" id="UP000199161"/>
    </source>
</evidence>
<evidence type="ECO:0000256" key="1">
    <source>
        <dbReference type="ARBA" id="ARBA00001924"/>
    </source>
</evidence>
<accession>A0A1I1I012</accession>
<comment type="cofactor">
    <cofactor evidence="1">
        <name>Mo-molybdopterin</name>
        <dbReference type="ChEBI" id="CHEBI:71302"/>
    </cofactor>
</comment>
<keyword evidence="4" id="KW-0560">Oxidoreductase</keyword>
<dbReference type="InterPro" id="IPR014756">
    <property type="entry name" value="Ig_E-set"/>
</dbReference>
<dbReference type="InterPro" id="IPR036374">
    <property type="entry name" value="OxRdtase_Mopterin-bd_sf"/>
</dbReference>
<feature type="domain" description="Oxidoreductase molybdopterin-binding" evidence="6">
    <location>
        <begin position="108"/>
        <end position="268"/>
    </location>
</feature>
<protein>
    <submittedName>
        <fullName evidence="8">Sulfite dehydrogenase (Cytochrome) subunit SorA apoprotein</fullName>
    </submittedName>
</protein>
<evidence type="ECO:0000256" key="3">
    <source>
        <dbReference type="ARBA" id="ARBA00022723"/>
    </source>
</evidence>
<dbReference type="InterPro" id="IPR000572">
    <property type="entry name" value="OxRdtase_Mopterin-bd_dom"/>
</dbReference>
<dbReference type="Proteomes" id="UP000199161">
    <property type="component" value="Unassembled WGS sequence"/>
</dbReference>
<keyword evidence="3" id="KW-0479">Metal-binding</keyword>
<feature type="compositionally biased region" description="Basic and acidic residues" evidence="5">
    <location>
        <begin position="9"/>
        <end position="22"/>
    </location>
</feature>
<dbReference type="CDD" id="cd02110">
    <property type="entry name" value="SO_family_Moco_dimer"/>
    <property type="match status" value="1"/>
</dbReference>
<dbReference type="PRINTS" id="PR00407">
    <property type="entry name" value="EUMOPTERIN"/>
</dbReference>
<dbReference type="OrthoDB" id="9576at2157"/>
<evidence type="ECO:0000313" key="8">
    <source>
        <dbReference type="EMBL" id="SFC29769.1"/>
    </source>
</evidence>
<evidence type="ECO:0000256" key="2">
    <source>
        <dbReference type="ARBA" id="ARBA00022505"/>
    </source>
</evidence>
<dbReference type="GO" id="GO:0008482">
    <property type="term" value="F:sulfite oxidase activity"/>
    <property type="evidence" value="ECO:0007669"/>
    <property type="project" value="TreeGrafter"/>
</dbReference>
<keyword evidence="2" id="KW-0500">Molybdenum</keyword>
<feature type="region of interest" description="Disordered" evidence="5">
    <location>
        <begin position="414"/>
        <end position="434"/>
    </location>
</feature>
<dbReference type="EMBL" id="FOKW01000006">
    <property type="protein sequence ID" value="SFC29769.1"/>
    <property type="molecule type" value="Genomic_DNA"/>
</dbReference>
<gene>
    <name evidence="8" type="ORF">SAMN05444422_106268</name>
</gene>
<dbReference type="RefSeq" id="WP_089788591.1">
    <property type="nucleotide sequence ID" value="NZ_FOKW01000006.1"/>
</dbReference>
<name>A0A1I1I012_NATHA</name>
<evidence type="ECO:0000256" key="5">
    <source>
        <dbReference type="SAM" id="MobiDB-lite"/>
    </source>
</evidence>
<dbReference type="PANTHER" id="PTHR19372:SF7">
    <property type="entry name" value="SULFITE OXIDASE, MITOCHONDRIAL"/>
    <property type="match status" value="1"/>
</dbReference>
<organism evidence="8 9">
    <name type="scientific">Natronobacterium haloterrestre</name>
    <name type="common">Halobiforma haloterrestris</name>
    <dbReference type="NCBI Taxonomy" id="148448"/>
    <lineage>
        <taxon>Archaea</taxon>
        <taxon>Methanobacteriati</taxon>
        <taxon>Methanobacteriota</taxon>
        <taxon>Stenosarchaea group</taxon>
        <taxon>Halobacteria</taxon>
        <taxon>Halobacteriales</taxon>
        <taxon>Natrialbaceae</taxon>
        <taxon>Natronobacterium</taxon>
    </lineage>
</organism>
<dbReference type="Gene3D" id="2.60.40.650">
    <property type="match status" value="1"/>
</dbReference>
<dbReference type="Pfam" id="PF03404">
    <property type="entry name" value="Mo-co_dimer"/>
    <property type="match status" value="1"/>
</dbReference>
<dbReference type="Gene3D" id="3.90.420.10">
    <property type="entry name" value="Oxidoreductase, molybdopterin-binding domain"/>
    <property type="match status" value="1"/>
</dbReference>
<dbReference type="AlphaFoldDB" id="A0A1I1I012"/>
<dbReference type="SUPFAM" id="SSF81296">
    <property type="entry name" value="E set domains"/>
    <property type="match status" value="1"/>
</dbReference>
<proteinExistence type="predicted"/>
<dbReference type="GO" id="GO:0030151">
    <property type="term" value="F:molybdenum ion binding"/>
    <property type="evidence" value="ECO:0007669"/>
    <property type="project" value="InterPro"/>
</dbReference>
<evidence type="ECO:0000259" key="6">
    <source>
        <dbReference type="Pfam" id="PF00174"/>
    </source>
</evidence>
<keyword evidence="9" id="KW-1185">Reference proteome</keyword>